<dbReference type="FunFam" id="3.40.430.10:FF:000001">
    <property type="entry name" value="Dihydrofolate reductase"/>
    <property type="match status" value="1"/>
</dbReference>
<dbReference type="GO" id="GO:0005829">
    <property type="term" value="C:cytosol"/>
    <property type="evidence" value="ECO:0007669"/>
    <property type="project" value="TreeGrafter"/>
</dbReference>
<dbReference type="EMBL" id="JACXIZ010000048">
    <property type="protein sequence ID" value="MBD2847940.1"/>
    <property type="molecule type" value="Genomic_DNA"/>
</dbReference>
<dbReference type="GO" id="GO:0004146">
    <property type="term" value="F:dihydrofolate reductase activity"/>
    <property type="evidence" value="ECO:0007669"/>
    <property type="project" value="UniProtKB-EC"/>
</dbReference>
<dbReference type="Pfam" id="PF00186">
    <property type="entry name" value="DHFR_1"/>
    <property type="match status" value="1"/>
</dbReference>
<evidence type="ECO:0000256" key="3">
    <source>
        <dbReference type="ARBA" id="ARBA00012856"/>
    </source>
</evidence>
<evidence type="ECO:0000256" key="6">
    <source>
        <dbReference type="ARBA" id="ARBA00023002"/>
    </source>
</evidence>
<evidence type="ECO:0000259" key="9">
    <source>
        <dbReference type="PROSITE" id="PS51330"/>
    </source>
</evidence>
<comment type="caution">
    <text evidence="10">The sequence shown here is derived from an EMBL/GenBank/DDBJ whole genome shotgun (WGS) entry which is preliminary data.</text>
</comment>
<dbReference type="Gene3D" id="3.40.430.10">
    <property type="entry name" value="Dihydrofolate Reductase, subunit A"/>
    <property type="match status" value="1"/>
</dbReference>
<dbReference type="PIRSF" id="PIRSF000194">
    <property type="entry name" value="DHFR"/>
    <property type="match status" value="1"/>
</dbReference>
<keyword evidence="4 8" id="KW-0554">One-carbon metabolism</keyword>
<dbReference type="GO" id="GO:0046452">
    <property type="term" value="P:dihydrofolate metabolic process"/>
    <property type="evidence" value="ECO:0007669"/>
    <property type="project" value="TreeGrafter"/>
</dbReference>
<dbReference type="PRINTS" id="PR00070">
    <property type="entry name" value="DHFR"/>
</dbReference>
<dbReference type="InterPro" id="IPR012259">
    <property type="entry name" value="DHFR"/>
</dbReference>
<sequence>MSITMIAAMGRNRTIGKDNKLPWKLPEDMAYFKRMTTGQIVVMGRSTLESFGGALKNREANVVITRNRDYACDGCRVVYSAEEALDLYPDRDVMIIGGEQIYRLFLPHADKVLLTEIEAEFDGDAFFPELPPDQWELQEKTPGETNEKNPYAYAFCTYIRPR</sequence>
<comment type="catalytic activity">
    <reaction evidence="8">
        <text>(6S)-5,6,7,8-tetrahydrofolate + NADP(+) = 7,8-dihydrofolate + NADPH + H(+)</text>
        <dbReference type="Rhea" id="RHEA:15009"/>
        <dbReference type="ChEBI" id="CHEBI:15378"/>
        <dbReference type="ChEBI" id="CHEBI:57451"/>
        <dbReference type="ChEBI" id="CHEBI:57453"/>
        <dbReference type="ChEBI" id="CHEBI:57783"/>
        <dbReference type="ChEBI" id="CHEBI:58349"/>
        <dbReference type="EC" id="1.5.1.3"/>
    </reaction>
</comment>
<comment type="function">
    <text evidence="7 8">Key enzyme in folate metabolism. Catalyzes an essential reaction for de novo glycine and purine synthesis, and for DNA precursor synthesis.</text>
</comment>
<comment type="pathway">
    <text evidence="1 8">Cofactor biosynthesis; tetrahydrofolate biosynthesis; 5,6,7,8-tetrahydrofolate from 7,8-dihydrofolate: step 1/1.</text>
</comment>
<proteinExistence type="inferred from homology"/>
<evidence type="ECO:0000256" key="5">
    <source>
        <dbReference type="ARBA" id="ARBA00022857"/>
    </source>
</evidence>
<dbReference type="PANTHER" id="PTHR48069:SF3">
    <property type="entry name" value="DIHYDROFOLATE REDUCTASE"/>
    <property type="match status" value="1"/>
</dbReference>
<protein>
    <recommendedName>
        <fullName evidence="3 8">Dihydrofolate reductase</fullName>
        <ecNumber evidence="3 8">1.5.1.3</ecNumber>
    </recommendedName>
</protein>
<keyword evidence="5 8" id="KW-0521">NADP</keyword>
<organism evidence="10 11">
    <name type="scientific">Paenibacillus sabuli</name>
    <dbReference type="NCBI Taxonomy" id="2772509"/>
    <lineage>
        <taxon>Bacteria</taxon>
        <taxon>Bacillati</taxon>
        <taxon>Bacillota</taxon>
        <taxon>Bacilli</taxon>
        <taxon>Bacillales</taxon>
        <taxon>Paenibacillaceae</taxon>
        <taxon>Paenibacillus</taxon>
    </lineage>
</organism>
<dbReference type="GO" id="GO:0006730">
    <property type="term" value="P:one-carbon metabolic process"/>
    <property type="evidence" value="ECO:0007669"/>
    <property type="project" value="UniProtKB-KW"/>
</dbReference>
<evidence type="ECO:0000313" key="11">
    <source>
        <dbReference type="Proteomes" id="UP000621560"/>
    </source>
</evidence>
<comment type="similarity">
    <text evidence="2 8">Belongs to the dihydrofolate reductase family.</text>
</comment>
<evidence type="ECO:0000256" key="2">
    <source>
        <dbReference type="ARBA" id="ARBA00009539"/>
    </source>
</evidence>
<dbReference type="GO" id="GO:0046654">
    <property type="term" value="P:tetrahydrofolate biosynthetic process"/>
    <property type="evidence" value="ECO:0007669"/>
    <property type="project" value="InterPro"/>
</dbReference>
<dbReference type="RefSeq" id="WP_190921045.1">
    <property type="nucleotide sequence ID" value="NZ_JACXIZ010000048.1"/>
</dbReference>
<name>A0A927BY88_9BACL</name>
<dbReference type="Proteomes" id="UP000621560">
    <property type="component" value="Unassembled WGS sequence"/>
</dbReference>
<evidence type="ECO:0000256" key="1">
    <source>
        <dbReference type="ARBA" id="ARBA00004903"/>
    </source>
</evidence>
<dbReference type="SUPFAM" id="SSF53597">
    <property type="entry name" value="Dihydrofolate reductase-like"/>
    <property type="match status" value="1"/>
</dbReference>
<dbReference type="CDD" id="cd00209">
    <property type="entry name" value="DHFR"/>
    <property type="match status" value="1"/>
</dbReference>
<reference evidence="10" key="1">
    <citation type="submission" date="2020-09" db="EMBL/GenBank/DDBJ databases">
        <title>A novel bacterium of genus Paenibacillus, isolated from South China Sea.</title>
        <authorList>
            <person name="Huang H."/>
            <person name="Mo K."/>
            <person name="Hu Y."/>
        </authorList>
    </citation>
    <scope>NUCLEOTIDE SEQUENCE</scope>
    <source>
        <strain evidence="10">IB182496</strain>
    </source>
</reference>
<gene>
    <name evidence="10" type="ORF">IDH44_22320</name>
</gene>
<evidence type="ECO:0000256" key="7">
    <source>
        <dbReference type="ARBA" id="ARBA00025067"/>
    </source>
</evidence>
<dbReference type="PROSITE" id="PS51330">
    <property type="entry name" value="DHFR_2"/>
    <property type="match status" value="1"/>
</dbReference>
<dbReference type="GO" id="GO:0070401">
    <property type="term" value="F:NADP+ binding"/>
    <property type="evidence" value="ECO:0007669"/>
    <property type="project" value="UniProtKB-ARBA"/>
</dbReference>
<evidence type="ECO:0000313" key="10">
    <source>
        <dbReference type="EMBL" id="MBD2847940.1"/>
    </source>
</evidence>
<keyword evidence="11" id="KW-1185">Reference proteome</keyword>
<keyword evidence="6 8" id="KW-0560">Oxidoreductase</keyword>
<dbReference type="PANTHER" id="PTHR48069">
    <property type="entry name" value="DIHYDROFOLATE REDUCTASE"/>
    <property type="match status" value="1"/>
</dbReference>
<feature type="domain" description="DHFR" evidence="9">
    <location>
        <begin position="2"/>
        <end position="160"/>
    </location>
</feature>
<dbReference type="InterPro" id="IPR024072">
    <property type="entry name" value="DHFR-like_dom_sf"/>
</dbReference>
<dbReference type="InterPro" id="IPR001796">
    <property type="entry name" value="DHFR_dom"/>
</dbReference>
<dbReference type="GO" id="GO:0046655">
    <property type="term" value="P:folic acid metabolic process"/>
    <property type="evidence" value="ECO:0007669"/>
    <property type="project" value="TreeGrafter"/>
</dbReference>
<dbReference type="AlphaFoldDB" id="A0A927BY88"/>
<evidence type="ECO:0000256" key="4">
    <source>
        <dbReference type="ARBA" id="ARBA00022563"/>
    </source>
</evidence>
<accession>A0A927BY88</accession>
<dbReference type="EC" id="1.5.1.3" evidence="3 8"/>
<evidence type="ECO:0000256" key="8">
    <source>
        <dbReference type="PIRNR" id="PIRNR000194"/>
    </source>
</evidence>